<evidence type="ECO:0000256" key="2">
    <source>
        <dbReference type="ARBA" id="ARBA00022448"/>
    </source>
</evidence>
<dbReference type="AlphaFoldDB" id="A0A5E4USW3"/>
<evidence type="ECO:0000256" key="1">
    <source>
        <dbReference type="ARBA" id="ARBA00004651"/>
    </source>
</evidence>
<keyword evidence="5 7" id="KW-1133">Transmembrane helix</keyword>
<comment type="subcellular location">
    <subcellularLocation>
        <location evidence="1">Cell membrane</location>
        <topology evidence="1">Multi-pass membrane protein</topology>
    </subcellularLocation>
</comment>
<protein>
    <submittedName>
        <fullName evidence="9">LysR family transcriptional regulator</fullName>
    </submittedName>
</protein>
<keyword evidence="4 7" id="KW-0812">Transmembrane</keyword>
<evidence type="ECO:0000256" key="3">
    <source>
        <dbReference type="ARBA" id="ARBA00022475"/>
    </source>
</evidence>
<evidence type="ECO:0000256" key="4">
    <source>
        <dbReference type="ARBA" id="ARBA00022692"/>
    </source>
</evidence>
<keyword evidence="2" id="KW-0813">Transport</keyword>
<evidence type="ECO:0000256" key="5">
    <source>
        <dbReference type="ARBA" id="ARBA00022989"/>
    </source>
</evidence>
<keyword evidence="6 7" id="KW-0472">Membrane</keyword>
<dbReference type="PROSITE" id="PS00217">
    <property type="entry name" value="SUGAR_TRANSPORT_2"/>
    <property type="match status" value="1"/>
</dbReference>
<proteinExistence type="predicted"/>
<dbReference type="SUPFAM" id="SSF103473">
    <property type="entry name" value="MFS general substrate transporter"/>
    <property type="match status" value="1"/>
</dbReference>
<evidence type="ECO:0000313" key="10">
    <source>
        <dbReference type="Proteomes" id="UP000383971"/>
    </source>
</evidence>
<gene>
    <name evidence="9" type="ORF">PCO31111_02237</name>
</gene>
<dbReference type="PROSITE" id="PS50850">
    <property type="entry name" value="MFS"/>
    <property type="match status" value="1"/>
</dbReference>
<dbReference type="GO" id="GO:0022857">
    <property type="term" value="F:transmembrane transporter activity"/>
    <property type="evidence" value="ECO:0007669"/>
    <property type="project" value="InterPro"/>
</dbReference>
<dbReference type="InterPro" id="IPR036259">
    <property type="entry name" value="MFS_trans_sf"/>
</dbReference>
<evidence type="ECO:0000259" key="8">
    <source>
        <dbReference type="PROSITE" id="PS50850"/>
    </source>
</evidence>
<evidence type="ECO:0000313" key="9">
    <source>
        <dbReference type="EMBL" id="VVE02594.1"/>
    </source>
</evidence>
<dbReference type="PANTHER" id="PTHR43045">
    <property type="entry name" value="SHIKIMATE TRANSPORTER"/>
    <property type="match status" value="1"/>
</dbReference>
<dbReference type="Proteomes" id="UP000383971">
    <property type="component" value="Unassembled WGS sequence"/>
</dbReference>
<dbReference type="RefSeq" id="WP_254435242.1">
    <property type="nucleotide sequence ID" value="NZ_CABPSE010000006.1"/>
</dbReference>
<dbReference type="EMBL" id="CABPSE010000006">
    <property type="protein sequence ID" value="VVE02594.1"/>
    <property type="molecule type" value="Genomic_DNA"/>
</dbReference>
<dbReference type="Gene3D" id="1.20.1250.20">
    <property type="entry name" value="MFS general substrate transporter like domains"/>
    <property type="match status" value="1"/>
</dbReference>
<dbReference type="Pfam" id="PF00083">
    <property type="entry name" value="Sugar_tr"/>
    <property type="match status" value="1"/>
</dbReference>
<keyword evidence="3" id="KW-1003">Cell membrane</keyword>
<keyword evidence="10" id="KW-1185">Reference proteome</keyword>
<feature type="transmembrane region" description="Helical" evidence="7">
    <location>
        <begin position="6"/>
        <end position="28"/>
    </location>
</feature>
<name>A0A5E4USW3_9BURK</name>
<dbReference type="PANTHER" id="PTHR43045:SF1">
    <property type="entry name" value="SHIKIMATE TRANSPORTER"/>
    <property type="match status" value="1"/>
</dbReference>
<dbReference type="InterPro" id="IPR020846">
    <property type="entry name" value="MFS_dom"/>
</dbReference>
<sequence length="136" mass="14650">MGAATTLIGLIPSYHSIGISAAVILVLLRLLQGIAVGGEWGGAVPIASEHAPEKWRTIIASAPQYGSPVGLILATLIFRVVSGLPQSDYLAWGWRIPFLISGILVVVAFVIRRNVNEIPELERRSSRVPRCCGHCR</sequence>
<evidence type="ECO:0000256" key="7">
    <source>
        <dbReference type="SAM" id="Phobius"/>
    </source>
</evidence>
<dbReference type="InterPro" id="IPR005828">
    <property type="entry name" value="MFS_sugar_transport-like"/>
</dbReference>
<reference evidence="9 10" key="1">
    <citation type="submission" date="2019-08" db="EMBL/GenBank/DDBJ databases">
        <authorList>
            <person name="Peeters C."/>
        </authorList>
    </citation>
    <scope>NUCLEOTIDE SEQUENCE [LARGE SCALE GENOMIC DNA]</scope>
    <source>
        <strain evidence="9 10">LMG 31111</strain>
    </source>
</reference>
<feature type="domain" description="Major facilitator superfamily (MFS) profile" evidence="8">
    <location>
        <begin position="1"/>
        <end position="136"/>
    </location>
</feature>
<organism evidence="9 10">
    <name type="scientific">Pandoraea communis</name>
    <dbReference type="NCBI Taxonomy" id="2508297"/>
    <lineage>
        <taxon>Bacteria</taxon>
        <taxon>Pseudomonadati</taxon>
        <taxon>Pseudomonadota</taxon>
        <taxon>Betaproteobacteria</taxon>
        <taxon>Burkholderiales</taxon>
        <taxon>Burkholderiaceae</taxon>
        <taxon>Pandoraea</taxon>
    </lineage>
</organism>
<feature type="transmembrane region" description="Helical" evidence="7">
    <location>
        <begin position="96"/>
        <end position="115"/>
    </location>
</feature>
<evidence type="ECO:0000256" key="6">
    <source>
        <dbReference type="ARBA" id="ARBA00023136"/>
    </source>
</evidence>
<accession>A0A5E4USW3</accession>
<dbReference type="GO" id="GO:0005886">
    <property type="term" value="C:plasma membrane"/>
    <property type="evidence" value="ECO:0007669"/>
    <property type="project" value="UniProtKB-SubCell"/>
</dbReference>
<dbReference type="InterPro" id="IPR005829">
    <property type="entry name" value="Sugar_transporter_CS"/>
</dbReference>